<accession>A0A6M7THP7</accession>
<name>A0A6M7THP7_9HYPH</name>
<evidence type="ECO:0000313" key="1">
    <source>
        <dbReference type="EMBL" id="RJT36863.1"/>
    </source>
</evidence>
<keyword evidence="2" id="KW-1185">Reference proteome</keyword>
<evidence type="ECO:0000313" key="2">
    <source>
        <dbReference type="Proteomes" id="UP000275530"/>
    </source>
</evidence>
<reference evidence="1 2" key="1">
    <citation type="submission" date="2018-09" db="EMBL/GenBank/DDBJ databases">
        <title>Mesorhizobium carmichaelinearum sp. nov. isolated from Carmichaelinea spp. root nodules in New Zealand.</title>
        <authorList>
            <person name="De Meyer S.E."/>
        </authorList>
    </citation>
    <scope>NUCLEOTIDE SEQUENCE [LARGE SCALE GENOMIC DNA]</scope>
    <source>
        <strain evidence="1 2">LMG 28313</strain>
    </source>
</reference>
<dbReference type="AlphaFoldDB" id="A0A6M7THP7"/>
<organism evidence="1 2">
    <name type="scientific">Mesorhizobium jarvisii</name>
    <dbReference type="NCBI Taxonomy" id="1777867"/>
    <lineage>
        <taxon>Bacteria</taxon>
        <taxon>Pseudomonadati</taxon>
        <taxon>Pseudomonadota</taxon>
        <taxon>Alphaproteobacteria</taxon>
        <taxon>Hyphomicrobiales</taxon>
        <taxon>Phyllobacteriaceae</taxon>
        <taxon>Mesorhizobium</taxon>
    </lineage>
</organism>
<gene>
    <name evidence="1" type="ORF">D3242_05890</name>
</gene>
<proteinExistence type="predicted"/>
<comment type="caution">
    <text evidence="1">The sequence shown here is derived from an EMBL/GenBank/DDBJ whole genome shotgun (WGS) entry which is preliminary data.</text>
</comment>
<dbReference type="Proteomes" id="UP000275530">
    <property type="component" value="Unassembled WGS sequence"/>
</dbReference>
<sequence>MFPDRADLETKPLFSRNPSDTWQAHLPRIERRPRTILGLRRSSREMKMSMFENLGRFGVTIRQNHARNKAIRALNSLPAHVQKDIGWPASPPSDPQAALTSLLLGTAR</sequence>
<dbReference type="EMBL" id="QZXA01000002">
    <property type="protein sequence ID" value="RJT36863.1"/>
    <property type="molecule type" value="Genomic_DNA"/>
</dbReference>
<protein>
    <submittedName>
        <fullName evidence="1">Uncharacterized protein</fullName>
    </submittedName>
</protein>